<evidence type="ECO:0000313" key="2">
    <source>
        <dbReference type="Proteomes" id="UP001145114"/>
    </source>
</evidence>
<protein>
    <submittedName>
        <fullName evidence="1">Acetylornithine aminotransferase</fullName>
        <ecNumber evidence="1">2.6.1.11</ecNumber>
    </submittedName>
</protein>
<evidence type="ECO:0000313" key="1">
    <source>
        <dbReference type="EMBL" id="KAJ1680423.1"/>
    </source>
</evidence>
<dbReference type="EMBL" id="JAMZIH010000001">
    <property type="protein sequence ID" value="KAJ1680423.1"/>
    <property type="molecule type" value="Genomic_DNA"/>
</dbReference>
<dbReference type="EC" id="2.6.1.11" evidence="1"/>
<keyword evidence="1" id="KW-0808">Transferase</keyword>
<comment type="caution">
    <text evidence="1">The sequence shown here is derived from an EMBL/GenBank/DDBJ whole genome shotgun (WGS) entry which is preliminary data.</text>
</comment>
<keyword evidence="2" id="KW-1185">Reference proteome</keyword>
<dbReference type="Proteomes" id="UP001145114">
    <property type="component" value="Unassembled WGS sequence"/>
</dbReference>
<accession>A0ACC1HZ64</accession>
<gene>
    <name evidence="1" type="primary">ARG8</name>
    <name evidence="1" type="ORF">EV182_000004</name>
</gene>
<keyword evidence="1" id="KW-0032">Aminotransferase</keyword>
<name>A0ACC1HZ64_9FUNG</name>
<reference evidence="1" key="1">
    <citation type="submission" date="2022-06" db="EMBL/GenBank/DDBJ databases">
        <title>Phylogenomic reconstructions and comparative analyses of Kickxellomycotina fungi.</title>
        <authorList>
            <person name="Reynolds N.K."/>
            <person name="Stajich J.E."/>
            <person name="Barry K."/>
            <person name="Grigoriev I.V."/>
            <person name="Crous P."/>
            <person name="Smith M.E."/>
        </authorList>
    </citation>
    <scope>NUCLEOTIDE SEQUENCE</scope>
    <source>
        <strain evidence="1">RSA 2271</strain>
    </source>
</reference>
<sequence>MTIYLSLTDPDRPAGAIPAKKEVAENIARYEKYTLNTYARPPIVFKHGKGCKIYDQDGKQYIDFTAGIAVNALGHADDQVAAIIADQAAKLIHLSNLYYNEWAGHLAQSLVRATLAGAGTCSHGLYRDVSPEGLGPKVFFSNSGTEANEGALKFARKYGKLLAASGKLGSGVSHGLKTDPNLKYNIVSFTRGFHGRSMGALSVTTNPKYQDPFTPLIPGIVHARYNMPSEVAAMVDERTCAVIVEPIQGEGGVHAASVEFLRTLRRRCDQVGAVLIYDEIQCGLGRTGKFWAHHHYPADCAPDIITLAKPLANGLPIGGIIVSHTIADLIKIGDHGTTFGGNPLACRVGHNVVSRISDNQFLASVQEKGEYLKHQIKSRLGSFIGADRIITETRGTGLIQGLQFDRDPSSIVSAALDRGLLLVSAGGNAIRLIPPLVVSKDEIDQGVSILVDVLKSKPWEA</sequence>
<proteinExistence type="predicted"/>
<organism evidence="1 2">
    <name type="scientific">Spiromyces aspiralis</name>
    <dbReference type="NCBI Taxonomy" id="68401"/>
    <lineage>
        <taxon>Eukaryota</taxon>
        <taxon>Fungi</taxon>
        <taxon>Fungi incertae sedis</taxon>
        <taxon>Zoopagomycota</taxon>
        <taxon>Kickxellomycotina</taxon>
        <taxon>Kickxellomycetes</taxon>
        <taxon>Kickxellales</taxon>
        <taxon>Kickxellaceae</taxon>
        <taxon>Spiromyces</taxon>
    </lineage>
</organism>